<dbReference type="RefSeq" id="WP_237445468.1">
    <property type="nucleotide sequence ID" value="NZ_CAKLPX010000003.1"/>
</dbReference>
<sequence>MDREAQPPVQSVSDYPLQRHIALLLLTVVIVVTTVLGGYSYYRGSQLILSASQSMFEQIASESAATFKNEYQPISIGIELLANTDIGLAATSAERLEYLPLLTTALGQNPSLSSVLVGYHSGDFFIVRDLSKIQLDDSFTAPDNSRYMVDSIIAAGQARQLHRHYFDASLVLLEQESAQPSEYDVLQRDWFKQSAGNDTLMLSEPYKFFLMDQIGITLSRASATGSAVVAGDITLASLSQWLAQQNQLDASELLIFDQQGRVVATPNLGHLSDAGSELVMIDTMASSLWRAIGSPLMQSDQQLQFEYQGETWLGTVQSLYQDQNFKLLFAGVAPRKQLLSVLYDTRQQAIFIVISLIIIMLPISFLLAHRVSRPLQGLIAEAERISVFDFTEPAPFKSSIREINTLSSTMTMMRQTINQFLIMVDSLANEQNFDALLEKVSTATMEATEGVLSAIYLLDEGEDNLQLSCLMDANSEAVSAPVRSHPDLHTLPLANSEHAVVECFNSGEVKVYSLEHAGAERPMINQLKAAGLIEQGELITIPLNNRFGTAIGVLFVVVPTAMASSKASFLQLLSGFAAVSIESKQLLQMQKLLLESFIQLIAGAIDAKSPYTGGHCQRVPELTKMIVQAACDTTEGEYADYQRTEEQWEAIHIGAWLHDCGKVTTPEYVVDKSTKLETIYDRLHEVRMRFEVLKRDAEIRYLKQSGGAVEGEQWAALEQERQTIDQQFAFIASCNLGAESMDQAHIDTLHEIGEQTWLRTLPDNIGLSWEELNRATAEPQQLPVHEQLLSDKPRHIIARGVADQAAPNLHGFTLVKPPLKYNRGERYNLQVARGTLTAEERYVINEHMVQTISMLKKLPFPKYLSEVTEIAGGHHETMDGKGYPRSLTKQQMPASARMMAIADIFEALTASDRPYKTAKPVSQSLDIMSGMARRHHIDEELFELFLREKVYVAYAKRYLQPEQLDTDDYRYTL</sequence>
<dbReference type="PANTHER" id="PTHR45228:SF5">
    <property type="entry name" value="CYCLIC DI-GMP PHOSPHODIESTERASE VC_1348-RELATED"/>
    <property type="match status" value="1"/>
</dbReference>
<dbReference type="InterPro" id="IPR003660">
    <property type="entry name" value="HAMP_dom"/>
</dbReference>
<keyword evidence="1" id="KW-1133">Transmembrane helix</keyword>
<proteinExistence type="predicted"/>
<dbReference type="InterPro" id="IPR037522">
    <property type="entry name" value="HD_GYP_dom"/>
</dbReference>
<dbReference type="SMART" id="SM00471">
    <property type="entry name" value="HDc"/>
    <property type="match status" value="1"/>
</dbReference>
<dbReference type="Gene3D" id="1.10.3210.10">
    <property type="entry name" value="Hypothetical protein af1432"/>
    <property type="match status" value="2"/>
</dbReference>
<keyword evidence="1" id="KW-0812">Transmembrane</keyword>
<dbReference type="InterPro" id="IPR029016">
    <property type="entry name" value="GAF-like_dom_sf"/>
</dbReference>
<reference evidence="4" key="1">
    <citation type="submission" date="2021-12" db="EMBL/GenBank/DDBJ databases">
        <authorList>
            <person name="Rodrigo-Torres L."/>
            <person name="Arahal R. D."/>
            <person name="Lucena T."/>
        </authorList>
    </citation>
    <scope>NUCLEOTIDE SEQUENCE</scope>
    <source>
        <strain evidence="4">CECT 8267</strain>
    </source>
</reference>
<dbReference type="PROSITE" id="PS50885">
    <property type="entry name" value="HAMP"/>
    <property type="match status" value="1"/>
</dbReference>
<dbReference type="SUPFAM" id="SSF55781">
    <property type="entry name" value="GAF domain-like"/>
    <property type="match status" value="1"/>
</dbReference>
<dbReference type="Proteomes" id="UP000838100">
    <property type="component" value="Unassembled WGS sequence"/>
</dbReference>
<gene>
    <name evidence="4" type="ORF">SIN8267_02931</name>
</gene>
<dbReference type="Gene3D" id="3.30.450.20">
    <property type="entry name" value="PAS domain"/>
    <property type="match status" value="2"/>
</dbReference>
<dbReference type="Pfam" id="PF13487">
    <property type="entry name" value="HD_5"/>
    <property type="match status" value="1"/>
</dbReference>
<feature type="domain" description="HAMP" evidence="2">
    <location>
        <begin position="369"/>
        <end position="422"/>
    </location>
</feature>
<dbReference type="CDD" id="cd00077">
    <property type="entry name" value="HDc"/>
    <property type="match status" value="1"/>
</dbReference>
<feature type="transmembrane region" description="Helical" evidence="1">
    <location>
        <begin position="349"/>
        <end position="368"/>
    </location>
</feature>
<feature type="transmembrane region" description="Helical" evidence="1">
    <location>
        <begin position="20"/>
        <end position="42"/>
    </location>
</feature>
<dbReference type="InterPro" id="IPR052020">
    <property type="entry name" value="Cyclic_di-GMP/3'3'-cGAMP_PDE"/>
</dbReference>
<keyword evidence="1" id="KW-0472">Membrane</keyword>
<dbReference type="SUPFAM" id="SSF109604">
    <property type="entry name" value="HD-domain/PDEase-like"/>
    <property type="match status" value="2"/>
</dbReference>
<dbReference type="CDD" id="cd18773">
    <property type="entry name" value="PDC1_HK_sensor"/>
    <property type="match status" value="1"/>
</dbReference>
<evidence type="ECO:0000313" key="4">
    <source>
        <dbReference type="EMBL" id="CAH0992794.1"/>
    </source>
</evidence>
<dbReference type="Gene3D" id="3.30.450.40">
    <property type="match status" value="1"/>
</dbReference>
<evidence type="ECO:0000313" key="5">
    <source>
        <dbReference type="Proteomes" id="UP000838100"/>
    </source>
</evidence>
<dbReference type="InterPro" id="IPR003607">
    <property type="entry name" value="HD/PDEase_dom"/>
</dbReference>
<accession>A0ABN8EL23</accession>
<evidence type="ECO:0000256" key="1">
    <source>
        <dbReference type="SAM" id="Phobius"/>
    </source>
</evidence>
<name>A0ABN8EL23_9GAMM</name>
<evidence type="ECO:0000259" key="3">
    <source>
        <dbReference type="PROSITE" id="PS51832"/>
    </source>
</evidence>
<dbReference type="EMBL" id="CAKLPX010000003">
    <property type="protein sequence ID" value="CAH0992794.1"/>
    <property type="molecule type" value="Genomic_DNA"/>
</dbReference>
<comment type="caution">
    <text evidence="4">The sequence shown here is derived from an EMBL/GenBank/DDBJ whole genome shotgun (WGS) entry which is preliminary data.</text>
</comment>
<keyword evidence="5" id="KW-1185">Reference proteome</keyword>
<organism evidence="4 5">
    <name type="scientific">Sinobacterium norvegicum</name>
    <dbReference type="NCBI Taxonomy" id="1641715"/>
    <lineage>
        <taxon>Bacteria</taxon>
        <taxon>Pseudomonadati</taxon>
        <taxon>Pseudomonadota</taxon>
        <taxon>Gammaproteobacteria</taxon>
        <taxon>Cellvibrionales</taxon>
        <taxon>Spongiibacteraceae</taxon>
        <taxon>Sinobacterium</taxon>
    </lineage>
</organism>
<protein>
    <submittedName>
        <fullName evidence="4">Uncharacterized protein</fullName>
    </submittedName>
</protein>
<dbReference type="PROSITE" id="PS51832">
    <property type="entry name" value="HD_GYP"/>
    <property type="match status" value="1"/>
</dbReference>
<dbReference type="Gene3D" id="6.10.340.10">
    <property type="match status" value="1"/>
</dbReference>
<evidence type="ECO:0000259" key="2">
    <source>
        <dbReference type="PROSITE" id="PS50885"/>
    </source>
</evidence>
<dbReference type="PANTHER" id="PTHR45228">
    <property type="entry name" value="CYCLIC DI-GMP PHOSPHODIESTERASE TM_0186-RELATED"/>
    <property type="match status" value="1"/>
</dbReference>
<feature type="domain" description="HD-GYP" evidence="3">
    <location>
        <begin position="758"/>
        <end position="961"/>
    </location>
</feature>